<comment type="caution">
    <text evidence="2">The sequence shown here is derived from an EMBL/GenBank/DDBJ whole genome shotgun (WGS) entry which is preliminary data.</text>
</comment>
<evidence type="ECO:0000256" key="1">
    <source>
        <dbReference type="SAM" id="MobiDB-lite"/>
    </source>
</evidence>
<sequence>MHEKEAQRTNLQERITEIQLSVERFNTGSLQSRISAGFAPKQERQKESTQSQPQYASTAAATTQSQP</sequence>
<accession>A0A5B0P3G1</accession>
<dbReference type="Proteomes" id="UP000325313">
    <property type="component" value="Unassembled WGS sequence"/>
</dbReference>
<protein>
    <submittedName>
        <fullName evidence="2">Uncharacterized protein</fullName>
    </submittedName>
</protein>
<proteinExistence type="predicted"/>
<gene>
    <name evidence="2" type="ORF">PGTUg99_022594</name>
</gene>
<name>A0A5B0P3G1_PUCGR</name>
<evidence type="ECO:0000313" key="2">
    <source>
        <dbReference type="EMBL" id="KAA1095683.1"/>
    </source>
</evidence>
<reference evidence="2 3" key="1">
    <citation type="submission" date="2019-05" db="EMBL/GenBank/DDBJ databases">
        <title>Emergence of the Ug99 lineage of the wheat stem rust pathogen through somatic hybridization.</title>
        <authorList>
            <person name="Li F."/>
            <person name="Upadhyaya N.M."/>
            <person name="Sperschneider J."/>
            <person name="Matny O."/>
            <person name="Nguyen-Phuc H."/>
            <person name="Mago R."/>
            <person name="Raley C."/>
            <person name="Miller M.E."/>
            <person name="Silverstein K.A.T."/>
            <person name="Henningsen E."/>
            <person name="Hirsch C.D."/>
            <person name="Visser B."/>
            <person name="Pretorius Z.A."/>
            <person name="Steffenson B.J."/>
            <person name="Schwessinger B."/>
            <person name="Dodds P.N."/>
            <person name="Figueroa M."/>
        </authorList>
    </citation>
    <scope>NUCLEOTIDE SEQUENCE [LARGE SCALE GENOMIC DNA]</scope>
    <source>
        <strain evidence="2 3">Ug99</strain>
    </source>
</reference>
<dbReference type="AlphaFoldDB" id="A0A5B0P3G1"/>
<organism evidence="2 3">
    <name type="scientific">Puccinia graminis f. sp. tritici</name>
    <dbReference type="NCBI Taxonomy" id="56615"/>
    <lineage>
        <taxon>Eukaryota</taxon>
        <taxon>Fungi</taxon>
        <taxon>Dikarya</taxon>
        <taxon>Basidiomycota</taxon>
        <taxon>Pucciniomycotina</taxon>
        <taxon>Pucciniomycetes</taxon>
        <taxon>Pucciniales</taxon>
        <taxon>Pucciniaceae</taxon>
        <taxon>Puccinia</taxon>
    </lineage>
</organism>
<feature type="compositionally biased region" description="Low complexity" evidence="1">
    <location>
        <begin position="48"/>
        <end position="67"/>
    </location>
</feature>
<dbReference type="EMBL" id="VDEP01000371">
    <property type="protein sequence ID" value="KAA1095683.1"/>
    <property type="molecule type" value="Genomic_DNA"/>
</dbReference>
<evidence type="ECO:0000313" key="3">
    <source>
        <dbReference type="Proteomes" id="UP000325313"/>
    </source>
</evidence>
<feature type="region of interest" description="Disordered" evidence="1">
    <location>
        <begin position="33"/>
        <end position="67"/>
    </location>
</feature>